<organism evidence="1 2">
    <name type="scientific">Kipferlia bialata</name>
    <dbReference type="NCBI Taxonomy" id="797122"/>
    <lineage>
        <taxon>Eukaryota</taxon>
        <taxon>Metamonada</taxon>
        <taxon>Carpediemonas-like organisms</taxon>
        <taxon>Kipferlia</taxon>
    </lineage>
</organism>
<accession>A0A391NYP2</accession>
<gene>
    <name evidence="1" type="ORF">KIPB_013470</name>
</gene>
<reference evidence="1 2" key="1">
    <citation type="journal article" date="2018" name="PLoS ONE">
        <title>The draft genome of Kipferlia bialata reveals reductive genome evolution in fornicate parasites.</title>
        <authorList>
            <person name="Tanifuji G."/>
            <person name="Takabayashi S."/>
            <person name="Kume K."/>
            <person name="Takagi M."/>
            <person name="Nakayama T."/>
            <person name="Kamikawa R."/>
            <person name="Inagaki Y."/>
            <person name="Hashimoto T."/>
        </authorList>
    </citation>
    <scope>NUCLEOTIDE SEQUENCE [LARGE SCALE GENOMIC DNA]</scope>
    <source>
        <strain evidence="1">NY0173</strain>
    </source>
</reference>
<dbReference type="Proteomes" id="UP000265618">
    <property type="component" value="Unassembled WGS sequence"/>
</dbReference>
<evidence type="ECO:0000313" key="2">
    <source>
        <dbReference type="Proteomes" id="UP000265618"/>
    </source>
</evidence>
<sequence length="86" mass="8756">MAEMSASAFGDQGIGCDADLLAELDMEDAQLMDEQLQGVTAPVAPLNAPIAAPIAAPPMAAEPDIAAELAMPTQADVTADDFAELI</sequence>
<dbReference type="EMBL" id="BDIP01006414">
    <property type="protein sequence ID" value="GCA64178.1"/>
    <property type="molecule type" value="Genomic_DNA"/>
</dbReference>
<keyword evidence="2" id="KW-1185">Reference proteome</keyword>
<comment type="caution">
    <text evidence="1">The sequence shown here is derived from an EMBL/GenBank/DDBJ whole genome shotgun (WGS) entry which is preliminary data.</text>
</comment>
<evidence type="ECO:0000313" key="1">
    <source>
        <dbReference type="EMBL" id="GCA64178.1"/>
    </source>
</evidence>
<dbReference type="AlphaFoldDB" id="A0A391NYP2"/>
<name>A0A391NYP2_9EUKA</name>
<protein>
    <submittedName>
        <fullName evidence="1">Uncharacterized protein</fullName>
    </submittedName>
</protein>
<proteinExistence type="predicted"/>